<dbReference type="HOGENOM" id="CLU_2051300_0_0_1"/>
<proteinExistence type="predicted"/>
<dbReference type="EMBL" id="JH993845">
    <property type="protein sequence ID" value="ELQ76519.1"/>
    <property type="molecule type" value="Genomic_DNA"/>
</dbReference>
<keyword evidence="1" id="KW-0732">Signal</keyword>
<dbReference type="InParanoid" id="L7JYL1"/>
<feature type="signal peptide" evidence="1">
    <location>
        <begin position="1"/>
        <end position="16"/>
    </location>
</feature>
<evidence type="ECO:0000313" key="2">
    <source>
        <dbReference type="EMBL" id="ELQ76519.1"/>
    </source>
</evidence>
<sequence length="120" mass="13863">MQFLGFFLIVYAVCCALMHEKAKEVKSEKRGACGNKKILGAPTKILPESDKLEEYLKEYYSVANDVVDAFNSLVLRADLNEARFDIQLKKLLHQCKQHMNNTTNFKKLYCYPLEIIVNKK</sequence>
<dbReference type="AlphaFoldDB" id="L7JYL1"/>
<keyword evidence="3" id="KW-1185">Reference proteome</keyword>
<dbReference type="Proteomes" id="UP000011185">
    <property type="component" value="Unassembled WGS sequence"/>
</dbReference>
<reference evidence="2 3" key="1">
    <citation type="journal article" date="2012" name="PLoS Pathog.">
        <title>The genome of the obligate intracellular parasite Trachipleistophora hominis: new insights into microsporidian genome dynamics and reductive evolution.</title>
        <authorList>
            <person name="Heinz E."/>
            <person name="Williams T.A."/>
            <person name="Nakjang S."/>
            <person name="Noel C.J."/>
            <person name="Swan D.C."/>
            <person name="Goldberg A.V."/>
            <person name="Harris S.R."/>
            <person name="Weinmaier T."/>
            <person name="Markert S."/>
            <person name="Becher D."/>
            <person name="Bernhardt J."/>
            <person name="Dagan T."/>
            <person name="Hacker C."/>
            <person name="Lucocq J.M."/>
            <person name="Schweder T."/>
            <person name="Rattei T."/>
            <person name="Hall N."/>
            <person name="Hirt R.P."/>
            <person name="Embley T.M."/>
        </authorList>
    </citation>
    <scope>NUCLEOTIDE SEQUENCE [LARGE SCALE GENOMIC DNA]</scope>
</reference>
<accession>L7JYL1</accession>
<gene>
    <name evidence="2" type="ORF">THOM_0547</name>
</gene>
<protein>
    <submittedName>
        <fullName evidence="2">Uncharacterized protein</fullName>
    </submittedName>
</protein>
<name>L7JYL1_TRAHO</name>
<feature type="chain" id="PRO_5003979260" evidence="1">
    <location>
        <begin position="17"/>
        <end position="120"/>
    </location>
</feature>
<evidence type="ECO:0000313" key="3">
    <source>
        <dbReference type="Proteomes" id="UP000011185"/>
    </source>
</evidence>
<organism evidence="2 3">
    <name type="scientific">Trachipleistophora hominis</name>
    <name type="common">Microsporidian parasite</name>
    <dbReference type="NCBI Taxonomy" id="72359"/>
    <lineage>
        <taxon>Eukaryota</taxon>
        <taxon>Fungi</taxon>
        <taxon>Fungi incertae sedis</taxon>
        <taxon>Microsporidia</taxon>
        <taxon>Pleistophoridae</taxon>
        <taxon>Trachipleistophora</taxon>
    </lineage>
</organism>
<dbReference type="VEuPathDB" id="MicrosporidiaDB:THOM_0547"/>
<evidence type="ECO:0000256" key="1">
    <source>
        <dbReference type="SAM" id="SignalP"/>
    </source>
</evidence>